<evidence type="ECO:0000256" key="2">
    <source>
        <dbReference type="SAM" id="SignalP"/>
    </source>
</evidence>
<name>A0ABY7B8W0_9PSEU</name>
<dbReference type="RefSeq" id="WP_268758679.1">
    <property type="nucleotide sequence ID" value="NZ_CP113836.1"/>
</dbReference>
<accession>A0ABY7B8W0</accession>
<evidence type="ECO:0000313" key="4">
    <source>
        <dbReference type="Proteomes" id="UP001163203"/>
    </source>
</evidence>
<keyword evidence="2" id="KW-0732">Signal</keyword>
<feature type="signal peptide" evidence="2">
    <location>
        <begin position="1"/>
        <end position="17"/>
    </location>
</feature>
<dbReference type="EMBL" id="CP113836">
    <property type="protein sequence ID" value="WAL68586.1"/>
    <property type="molecule type" value="Genomic_DNA"/>
</dbReference>
<dbReference type="Proteomes" id="UP001163203">
    <property type="component" value="Chromosome"/>
</dbReference>
<keyword evidence="4" id="KW-1185">Reference proteome</keyword>
<reference evidence="3" key="1">
    <citation type="submission" date="2022-11" db="EMBL/GenBank/DDBJ databases">
        <authorList>
            <person name="Mo P."/>
        </authorList>
    </citation>
    <scope>NUCLEOTIDE SEQUENCE</scope>
    <source>
        <strain evidence="3">HUAS 11-8</strain>
    </source>
</reference>
<evidence type="ECO:0000313" key="3">
    <source>
        <dbReference type="EMBL" id="WAL68586.1"/>
    </source>
</evidence>
<protein>
    <recommendedName>
        <fullName evidence="5">Lipoprotein</fullName>
    </recommendedName>
</protein>
<feature type="chain" id="PRO_5045661910" description="Lipoprotein" evidence="2">
    <location>
        <begin position="18"/>
        <end position="231"/>
    </location>
</feature>
<feature type="region of interest" description="Disordered" evidence="1">
    <location>
        <begin position="23"/>
        <end position="53"/>
    </location>
</feature>
<evidence type="ECO:0000256" key="1">
    <source>
        <dbReference type="SAM" id="MobiDB-lite"/>
    </source>
</evidence>
<gene>
    <name evidence="3" type="ORF">ORV05_12680</name>
</gene>
<evidence type="ECO:0008006" key="5">
    <source>
        <dbReference type="Google" id="ProtNLM"/>
    </source>
</evidence>
<organism evidence="3 4">
    <name type="scientific">Amycolatopsis cynarae</name>
    <dbReference type="NCBI Taxonomy" id="2995223"/>
    <lineage>
        <taxon>Bacteria</taxon>
        <taxon>Bacillati</taxon>
        <taxon>Actinomycetota</taxon>
        <taxon>Actinomycetes</taxon>
        <taxon>Pseudonocardiales</taxon>
        <taxon>Pseudonocardiaceae</taxon>
        <taxon>Amycolatopsis</taxon>
    </lineage>
</organism>
<proteinExistence type="predicted"/>
<sequence length="231" mass="23997">MLLASVCLLFSAGCGGAGNTDQALPKPGSATPPATAVSPGSPGASGNLPGTSASPVEASAQWVLSTPAEIAGYPRYQPDPSQQQAITQQITSDAGQLGITGAQVSAVYQDRTNLLYAVFAGINGSGFDPSSLHAKLWRAPHTEDNGNVRITVSWDDIDPGPHGGAAICKETLTQTGMIAVEATSCYWMSPSTFGEVFLIQDPHAPKIVYNQNATNIGPLTMKIRTAVEQRS</sequence>